<reference evidence="2" key="1">
    <citation type="journal article" date="2020" name="Fungal Divers.">
        <title>Resolving the Mortierellaceae phylogeny through synthesis of multi-gene phylogenetics and phylogenomics.</title>
        <authorList>
            <person name="Vandepol N."/>
            <person name="Liber J."/>
            <person name="Desiro A."/>
            <person name="Na H."/>
            <person name="Kennedy M."/>
            <person name="Barry K."/>
            <person name="Grigoriev I.V."/>
            <person name="Miller A.N."/>
            <person name="O'Donnell K."/>
            <person name="Stajich J.E."/>
            <person name="Bonito G."/>
        </authorList>
    </citation>
    <scope>NUCLEOTIDE SEQUENCE</scope>
    <source>
        <strain evidence="2">NVP60</strain>
    </source>
</reference>
<accession>A0A9P6R012</accession>
<organism evidence="2 3">
    <name type="scientific">Linnemannia gamsii</name>
    <dbReference type="NCBI Taxonomy" id="64522"/>
    <lineage>
        <taxon>Eukaryota</taxon>
        <taxon>Fungi</taxon>
        <taxon>Fungi incertae sedis</taxon>
        <taxon>Mucoromycota</taxon>
        <taxon>Mortierellomycotina</taxon>
        <taxon>Mortierellomycetes</taxon>
        <taxon>Mortierellales</taxon>
        <taxon>Mortierellaceae</taxon>
        <taxon>Linnemannia</taxon>
    </lineage>
</organism>
<feature type="chain" id="PRO_5040491262" evidence="1">
    <location>
        <begin position="19"/>
        <end position="113"/>
    </location>
</feature>
<feature type="signal peptide" evidence="1">
    <location>
        <begin position="1"/>
        <end position="18"/>
    </location>
</feature>
<dbReference type="AlphaFoldDB" id="A0A9P6R012"/>
<dbReference type="Proteomes" id="UP000823405">
    <property type="component" value="Unassembled WGS sequence"/>
</dbReference>
<sequence>MLFKSLSLLAVLVATVAAADYHVTYWNNAGVERGLWVNKGYRVCFCLKNTQTNKIKNEDCGDVKLFSTADCEGNFVKLGIGKTQSNSQWVNSVSFGDSGIPSKMYKPGCPSLD</sequence>
<name>A0A9P6R012_9FUNG</name>
<keyword evidence="3" id="KW-1185">Reference proteome</keyword>
<evidence type="ECO:0000313" key="2">
    <source>
        <dbReference type="EMBL" id="KAG0303953.1"/>
    </source>
</evidence>
<proteinExistence type="predicted"/>
<evidence type="ECO:0000313" key="3">
    <source>
        <dbReference type="Proteomes" id="UP000823405"/>
    </source>
</evidence>
<keyword evidence="1" id="KW-0732">Signal</keyword>
<evidence type="ECO:0000256" key="1">
    <source>
        <dbReference type="SAM" id="SignalP"/>
    </source>
</evidence>
<protein>
    <submittedName>
        <fullName evidence="2">Uncharacterized protein</fullName>
    </submittedName>
</protein>
<gene>
    <name evidence="2" type="ORF">BGZ97_001681</name>
</gene>
<dbReference type="OrthoDB" id="2442570at2759"/>
<dbReference type="EMBL" id="JAAAIN010001351">
    <property type="protein sequence ID" value="KAG0303953.1"/>
    <property type="molecule type" value="Genomic_DNA"/>
</dbReference>
<comment type="caution">
    <text evidence="2">The sequence shown here is derived from an EMBL/GenBank/DDBJ whole genome shotgun (WGS) entry which is preliminary data.</text>
</comment>